<organism evidence="3 4">
    <name type="scientific">Sinanodonta woodiana</name>
    <name type="common">Chinese pond mussel</name>
    <name type="synonym">Anodonta woodiana</name>
    <dbReference type="NCBI Taxonomy" id="1069815"/>
    <lineage>
        <taxon>Eukaryota</taxon>
        <taxon>Metazoa</taxon>
        <taxon>Spiralia</taxon>
        <taxon>Lophotrochozoa</taxon>
        <taxon>Mollusca</taxon>
        <taxon>Bivalvia</taxon>
        <taxon>Autobranchia</taxon>
        <taxon>Heteroconchia</taxon>
        <taxon>Palaeoheterodonta</taxon>
        <taxon>Unionida</taxon>
        <taxon>Unionoidea</taxon>
        <taxon>Unionidae</taxon>
        <taxon>Unioninae</taxon>
        <taxon>Sinanodonta</taxon>
    </lineage>
</organism>
<evidence type="ECO:0000256" key="1">
    <source>
        <dbReference type="ARBA" id="ARBA00022898"/>
    </source>
</evidence>
<dbReference type="InterPro" id="IPR015422">
    <property type="entry name" value="PyrdxlP-dep_Trfase_small"/>
</dbReference>
<accession>A0ABD3WHJ3</accession>
<name>A0ABD3WHJ3_SINWO</name>
<dbReference type="Gene3D" id="3.90.1150.10">
    <property type="entry name" value="Aspartate Aminotransferase, domain 1"/>
    <property type="match status" value="1"/>
</dbReference>
<protein>
    <recommendedName>
        <fullName evidence="2">Aminotransferase class V domain-containing protein</fullName>
    </recommendedName>
</protein>
<dbReference type="InterPro" id="IPR015421">
    <property type="entry name" value="PyrdxlP-dep_Trfase_major"/>
</dbReference>
<dbReference type="PANTHER" id="PTHR43092">
    <property type="entry name" value="L-CYSTEINE DESULFHYDRASE"/>
    <property type="match status" value="1"/>
</dbReference>
<evidence type="ECO:0000259" key="2">
    <source>
        <dbReference type="Pfam" id="PF00266"/>
    </source>
</evidence>
<keyword evidence="4" id="KW-1185">Reference proteome</keyword>
<dbReference type="InterPro" id="IPR000192">
    <property type="entry name" value="Aminotrans_V_dom"/>
</dbReference>
<dbReference type="EMBL" id="JBJQND010000007">
    <property type="protein sequence ID" value="KAL3872228.1"/>
    <property type="molecule type" value="Genomic_DNA"/>
</dbReference>
<dbReference type="PANTHER" id="PTHR43092:SF4">
    <property type="entry name" value="AMINOTRANSFERASE CLASS V DOMAIN-CONTAINING PROTEIN"/>
    <property type="match status" value="1"/>
</dbReference>
<proteinExistence type="predicted"/>
<dbReference type="AlphaFoldDB" id="A0ABD3WHJ3"/>
<keyword evidence="1" id="KW-0663">Pyridoxal phosphate</keyword>
<evidence type="ECO:0000313" key="3">
    <source>
        <dbReference type="EMBL" id="KAL3872228.1"/>
    </source>
</evidence>
<dbReference type="Gene3D" id="3.40.640.10">
    <property type="entry name" value="Type I PLP-dependent aspartate aminotransferase-like (Major domain)"/>
    <property type="match status" value="1"/>
</dbReference>
<dbReference type="InterPro" id="IPR015424">
    <property type="entry name" value="PyrdxlP-dep_Trfase"/>
</dbReference>
<dbReference type="Pfam" id="PF00266">
    <property type="entry name" value="Aminotran_5"/>
    <property type="match status" value="1"/>
</dbReference>
<comment type="caution">
    <text evidence="3">The sequence shown here is derived from an EMBL/GenBank/DDBJ whole genome shotgun (WGS) entry which is preliminary data.</text>
</comment>
<sequence length="410" mass="46545">MEECGENIKRFEMLSKKFGPNIKEYFSLREGSTFLNHGSYGTVPKKVTDHQIRLLMEMESHPDDWFRNKVDKYIKEAICNVSEFLQTSPQDTVLIQNATKGVNTVLKSCPLKSSDAILITSLTYPAVKIAANAVAARLEGVECLTLDIRFPIESEDSICDQYQTFLDQHTNIKLAIIDHITSPTAVVMPVKRLVKLCHDRDVIVIIDGAHGPGQLPLNLLEIDADFYTGNFHKWVYTPRGCAFLWKNPAYQNDWLAPLVTSFYHGQGLQLEFGFEGTKDDTPCISVTEGIKFYQDIGGFEEINCYNSTLVRRAADLLTSAWGTQKLAIPPSMESPNMINVQLFDIPGYLKTPSDEKHLMKDLYELYGIQTMTIFIQGELYIRLSAQVYNCVEDYEKLCRAVLDLRKRVLQ</sequence>
<feature type="domain" description="Aminotransferase class V" evidence="2">
    <location>
        <begin position="66"/>
        <end position="344"/>
    </location>
</feature>
<dbReference type="SUPFAM" id="SSF53383">
    <property type="entry name" value="PLP-dependent transferases"/>
    <property type="match status" value="1"/>
</dbReference>
<gene>
    <name evidence="3" type="ORF">ACJMK2_040164</name>
</gene>
<dbReference type="Proteomes" id="UP001634394">
    <property type="component" value="Unassembled WGS sequence"/>
</dbReference>
<reference evidence="3 4" key="1">
    <citation type="submission" date="2024-11" db="EMBL/GenBank/DDBJ databases">
        <title>Chromosome-level genome assembly of the freshwater bivalve Anodonta woodiana.</title>
        <authorList>
            <person name="Chen X."/>
        </authorList>
    </citation>
    <scope>NUCLEOTIDE SEQUENCE [LARGE SCALE GENOMIC DNA]</scope>
    <source>
        <strain evidence="3">MN2024</strain>
        <tissue evidence="3">Gills</tissue>
    </source>
</reference>
<evidence type="ECO:0000313" key="4">
    <source>
        <dbReference type="Proteomes" id="UP001634394"/>
    </source>
</evidence>